<dbReference type="HOGENOM" id="CLU_696827_0_0_1"/>
<reference evidence="2" key="1">
    <citation type="submission" date="2007-07" db="EMBL/GenBank/DDBJ databases">
        <title>PCAP assembly of the Caenorhabditis remanei genome.</title>
        <authorList>
            <consortium name="The Caenorhabditis remanei Sequencing Consortium"/>
            <person name="Wilson R.K."/>
        </authorList>
    </citation>
    <scope>NUCLEOTIDE SEQUENCE [LARGE SCALE GENOMIC DNA]</scope>
    <source>
        <strain evidence="2">PB4641</strain>
    </source>
</reference>
<dbReference type="eggNOG" id="ENOG502QRT9">
    <property type="taxonomic scope" value="Eukaryota"/>
</dbReference>
<evidence type="ECO:0000256" key="1">
    <source>
        <dbReference type="SAM" id="MobiDB-lite"/>
    </source>
</evidence>
<evidence type="ECO:0000313" key="2">
    <source>
        <dbReference type="EMBL" id="EFP09536.1"/>
    </source>
</evidence>
<dbReference type="SUPFAM" id="SSF158851">
    <property type="entry name" value="Lag-3 N-terminal region"/>
    <property type="match status" value="1"/>
</dbReference>
<dbReference type="FunCoup" id="E3LT94">
    <property type="interactions" value="2066"/>
</dbReference>
<feature type="region of interest" description="Disordered" evidence="1">
    <location>
        <begin position="87"/>
        <end position="145"/>
    </location>
</feature>
<accession>E3LT94</accession>
<name>E3LT94_CAERE</name>
<dbReference type="GO" id="GO:2000648">
    <property type="term" value="P:positive regulation of stem cell proliferation"/>
    <property type="evidence" value="ECO:0007669"/>
    <property type="project" value="EnsemblMetazoa"/>
</dbReference>
<dbReference type="GO" id="GO:1990433">
    <property type="term" value="C:CSL-Notch-Mastermind transcription factor complex"/>
    <property type="evidence" value="ECO:0007669"/>
    <property type="project" value="EnsemblMetazoa"/>
</dbReference>
<dbReference type="AlphaFoldDB" id="E3LT94"/>
<feature type="compositionally biased region" description="Basic and acidic residues" evidence="1">
    <location>
        <begin position="87"/>
        <end position="100"/>
    </location>
</feature>
<dbReference type="GO" id="GO:0045944">
    <property type="term" value="P:positive regulation of transcription by RNA polymerase II"/>
    <property type="evidence" value="ECO:0007669"/>
    <property type="project" value="EnsemblMetazoa"/>
</dbReference>
<dbReference type="GO" id="GO:0003713">
    <property type="term" value="F:transcription coactivator activity"/>
    <property type="evidence" value="ECO:0007669"/>
    <property type="project" value="EnsemblMetazoa"/>
</dbReference>
<dbReference type="Pfam" id="PF11498">
    <property type="entry name" value="Activator_LAG-3"/>
    <property type="match status" value="1"/>
</dbReference>
<dbReference type="GO" id="GO:0042661">
    <property type="term" value="P:regulation of mesodermal cell fate specification"/>
    <property type="evidence" value="ECO:0007669"/>
    <property type="project" value="EnsemblMetazoa"/>
</dbReference>
<dbReference type="EMBL" id="DS268414">
    <property type="protein sequence ID" value="EFP09536.1"/>
    <property type="molecule type" value="Genomic_DNA"/>
</dbReference>
<feature type="region of interest" description="Disordered" evidence="1">
    <location>
        <begin position="1"/>
        <end position="38"/>
    </location>
</feature>
<gene>
    <name evidence="2" type="primary">Cre-sel-8</name>
    <name evidence="2" type="ORF">CRE_25456</name>
</gene>
<sequence length="429" mass="50048">MKPSTSKTSSLSHSPPPEEPTVPYVNDNLPNPENEPCVSDISLFELGEERHRQKSKQAAEKYGRIIPALVADQRAVTGHLFHRYTEDEERKRLEQQKNKEAMSASAAPTSRNGHIGENRKRRNDAVAQPTEEDWRRVQQQQHWMAQSQMPNGFHLQQQQFLHQQQQQQQQYLAHQSVPTPASMHQPSPVEMQNVGDRLSAVDENILNVPDGKWFDELAEIVAENYNADTVLGPDTYDTFLNELESTEPIAETSKSPMEKIIDRIPSAATVQNPQQLAQQQQQHQNKMRLLQQQQQEQQQQLQQQEMQRLEQQRQQQQQQQQILQQQHQQRQQQQMLLQQQQMQQHNQMNGAQFAQAQQAAYMQQMQRMHHIRYQQQQHQQQQLHQLPQPHQNAAMGYGIPNGYPQQMHMHHAPPYAHHMPQHTPFANIN</sequence>
<dbReference type="Gene3D" id="6.10.250.990">
    <property type="match status" value="1"/>
</dbReference>
<dbReference type="InterPro" id="IPR021587">
    <property type="entry name" value="Transcription_activator_LAG-3"/>
</dbReference>
<feature type="region of interest" description="Disordered" evidence="1">
    <location>
        <begin position="270"/>
        <end position="289"/>
    </location>
</feature>
<keyword evidence="3" id="KW-1185">Reference proteome</keyword>
<proteinExistence type="predicted"/>
<feature type="compositionally biased region" description="Low complexity" evidence="1">
    <location>
        <begin position="271"/>
        <end position="289"/>
    </location>
</feature>
<feature type="region of interest" description="Disordered" evidence="1">
    <location>
        <begin position="157"/>
        <end position="187"/>
    </location>
</feature>
<feature type="compositionally biased region" description="Polar residues" evidence="1">
    <location>
        <begin position="171"/>
        <end position="185"/>
    </location>
</feature>
<dbReference type="GO" id="GO:0140297">
    <property type="term" value="F:DNA-binding transcription factor binding"/>
    <property type="evidence" value="ECO:0007669"/>
    <property type="project" value="EnsemblMetazoa"/>
</dbReference>
<dbReference type="GO" id="GO:0007219">
    <property type="term" value="P:Notch signaling pathway"/>
    <property type="evidence" value="ECO:0007669"/>
    <property type="project" value="EnsemblMetazoa"/>
</dbReference>
<dbReference type="OMA" id="HTPFANI"/>
<feature type="compositionally biased region" description="Low complexity" evidence="1">
    <location>
        <begin position="1"/>
        <end position="13"/>
    </location>
</feature>
<evidence type="ECO:0000313" key="3">
    <source>
        <dbReference type="Proteomes" id="UP000008281"/>
    </source>
</evidence>
<dbReference type="Proteomes" id="UP000008281">
    <property type="component" value="Unassembled WGS sequence"/>
</dbReference>
<dbReference type="GO" id="GO:0005112">
    <property type="term" value="F:Notch binding"/>
    <property type="evidence" value="ECO:0007669"/>
    <property type="project" value="EnsemblMetazoa"/>
</dbReference>
<protein>
    <submittedName>
        <fullName evidence="2">CRE-SEL-8 protein</fullName>
    </submittedName>
</protein>
<dbReference type="STRING" id="31234.E3LT94"/>
<dbReference type="OrthoDB" id="5875780at2759"/>
<feature type="compositionally biased region" description="Low complexity" evidence="1">
    <location>
        <begin position="157"/>
        <end position="170"/>
    </location>
</feature>
<organism evidence="3">
    <name type="scientific">Caenorhabditis remanei</name>
    <name type="common">Caenorhabditis vulgaris</name>
    <dbReference type="NCBI Taxonomy" id="31234"/>
    <lineage>
        <taxon>Eukaryota</taxon>
        <taxon>Metazoa</taxon>
        <taxon>Ecdysozoa</taxon>
        <taxon>Nematoda</taxon>
        <taxon>Chromadorea</taxon>
        <taxon>Rhabditida</taxon>
        <taxon>Rhabditina</taxon>
        <taxon>Rhabditomorpha</taxon>
        <taxon>Rhabditoidea</taxon>
        <taxon>Rhabditidae</taxon>
        <taxon>Peloderinae</taxon>
        <taxon>Caenorhabditis</taxon>
    </lineage>
</organism>
<dbReference type="InParanoid" id="E3LT94"/>